<dbReference type="Pfam" id="PF23286">
    <property type="entry name" value="LRR_13"/>
    <property type="match status" value="1"/>
</dbReference>
<organism evidence="4 5">
    <name type="scientific">Dovyalis caffra</name>
    <dbReference type="NCBI Taxonomy" id="77055"/>
    <lineage>
        <taxon>Eukaryota</taxon>
        <taxon>Viridiplantae</taxon>
        <taxon>Streptophyta</taxon>
        <taxon>Embryophyta</taxon>
        <taxon>Tracheophyta</taxon>
        <taxon>Spermatophyta</taxon>
        <taxon>Magnoliopsida</taxon>
        <taxon>eudicotyledons</taxon>
        <taxon>Gunneridae</taxon>
        <taxon>Pentapetalae</taxon>
        <taxon>rosids</taxon>
        <taxon>fabids</taxon>
        <taxon>Malpighiales</taxon>
        <taxon>Salicaceae</taxon>
        <taxon>Flacourtieae</taxon>
        <taxon>Dovyalis</taxon>
    </lineage>
</organism>
<accession>A0AAV1S495</accession>
<dbReference type="InterPro" id="IPR035897">
    <property type="entry name" value="Toll_tir_struct_dom_sf"/>
</dbReference>
<dbReference type="PROSITE" id="PS50104">
    <property type="entry name" value="TIR"/>
    <property type="match status" value="1"/>
</dbReference>
<dbReference type="SMART" id="SM00255">
    <property type="entry name" value="TIR"/>
    <property type="match status" value="1"/>
</dbReference>
<evidence type="ECO:0000256" key="1">
    <source>
        <dbReference type="ARBA" id="ARBA00022821"/>
    </source>
</evidence>
<dbReference type="Gene3D" id="3.40.50.10140">
    <property type="entry name" value="Toll/interleukin-1 receptor homology (TIR) domain"/>
    <property type="match status" value="1"/>
</dbReference>
<dbReference type="AlphaFoldDB" id="A0AAV1S495"/>
<dbReference type="EMBL" id="CAWUPB010001162">
    <property type="protein sequence ID" value="CAK7344537.1"/>
    <property type="molecule type" value="Genomic_DNA"/>
</dbReference>
<dbReference type="SUPFAM" id="SSF52200">
    <property type="entry name" value="Toll/Interleukin receptor TIR domain"/>
    <property type="match status" value="1"/>
</dbReference>
<dbReference type="GO" id="GO:0007165">
    <property type="term" value="P:signal transduction"/>
    <property type="evidence" value="ECO:0007669"/>
    <property type="project" value="InterPro"/>
</dbReference>
<dbReference type="Pfam" id="PF01582">
    <property type="entry name" value="TIR"/>
    <property type="match status" value="1"/>
</dbReference>
<dbReference type="Gene3D" id="3.80.10.10">
    <property type="entry name" value="Ribonuclease Inhibitor"/>
    <property type="match status" value="3"/>
</dbReference>
<dbReference type="PANTHER" id="PTHR11017">
    <property type="entry name" value="LEUCINE-RICH REPEAT-CONTAINING PROTEIN"/>
    <property type="match status" value="1"/>
</dbReference>
<dbReference type="InterPro" id="IPR032675">
    <property type="entry name" value="LRR_dom_sf"/>
</dbReference>
<dbReference type="GO" id="GO:0006952">
    <property type="term" value="P:defense response"/>
    <property type="evidence" value="ECO:0007669"/>
    <property type="project" value="InterPro"/>
</dbReference>
<dbReference type="InterPro" id="IPR044974">
    <property type="entry name" value="Disease_R_plants"/>
</dbReference>
<dbReference type="InterPro" id="IPR058546">
    <property type="entry name" value="RPS4B/Roq1-like_LRR"/>
</dbReference>
<sequence>MASSSSSTTNPQEKYDVFLSFRGEDTRLSFTSHLCAALKRKQFLTFIGYELNRGEEISPSLLKAIEESKFSVVVFSENYASSKWCLEELAKILECKKTKGQMVIPVVYGVDPTHVRNQVGSFADAFARHEQLLKEKMDKVWNWRAAMEEAAGIQRKLSVCIDVAVECLIFCSGLLQLKTTMSSMFIRSASEFVEDIGTEAIEGICLEMSESREMHLKSDACSGMDCLRLLKFYDNFSWDDIFLMDNKDKVHLPHSGLDYLSDKLRYLHWDGFPLKTLPQNFCAENIVELIFPGSKIERFWTGVQNLVHLRRIDLSGSPYLLEIPDISKAKNIESINLKFCKSLIDVHSSIQFLNKLEVLQLSYCDNLTRLPSSIGSKVLRILEQQWTAIEEVPSSIEFLTALVRLYMTNCKQLSSLPTSICKLKSLEIHGLSSCSKLEHFPEIMELMESLRRFELDPTAIQELPSSIKHLKFFTQLKLGVTAIKELSSSIVQLKSLTHLDLGGTAIQELPSSTISLKCLKHLDLSGTVIKKLPELPLSLAALEVNDWESLETLSRFNLSNFPELNFAKCFKLDHKELLADMQLKIQDTP</sequence>
<feature type="domain" description="TIR" evidence="3">
    <location>
        <begin position="13"/>
        <end position="161"/>
    </location>
</feature>
<dbReference type="SUPFAM" id="SSF52058">
    <property type="entry name" value="L domain-like"/>
    <property type="match status" value="1"/>
</dbReference>
<evidence type="ECO:0000259" key="3">
    <source>
        <dbReference type="PROSITE" id="PS50104"/>
    </source>
</evidence>
<keyword evidence="5" id="KW-1185">Reference proteome</keyword>
<gene>
    <name evidence="4" type="ORF">DCAF_LOCUS17840</name>
</gene>
<evidence type="ECO:0000313" key="5">
    <source>
        <dbReference type="Proteomes" id="UP001314170"/>
    </source>
</evidence>
<comment type="caution">
    <text evidence="4">The sequence shown here is derived from an EMBL/GenBank/DDBJ whole genome shotgun (WGS) entry which is preliminary data.</text>
</comment>
<dbReference type="FunFam" id="3.40.50.10140:FF:000007">
    <property type="entry name" value="Disease resistance protein (TIR-NBS-LRR class)"/>
    <property type="match status" value="1"/>
</dbReference>
<evidence type="ECO:0000313" key="4">
    <source>
        <dbReference type="EMBL" id="CAK7344537.1"/>
    </source>
</evidence>
<keyword evidence="2" id="KW-0520">NAD</keyword>
<proteinExistence type="predicted"/>
<dbReference type="Proteomes" id="UP001314170">
    <property type="component" value="Unassembled WGS sequence"/>
</dbReference>
<reference evidence="4 5" key="1">
    <citation type="submission" date="2024-01" db="EMBL/GenBank/DDBJ databases">
        <authorList>
            <person name="Waweru B."/>
        </authorList>
    </citation>
    <scope>NUCLEOTIDE SEQUENCE [LARGE SCALE GENOMIC DNA]</scope>
</reference>
<dbReference type="PANTHER" id="PTHR11017:SF479">
    <property type="entry name" value="DISEASE RESISTANCE PROTEIN (TIR-NBS-LRR CLASS) FAMILY"/>
    <property type="match status" value="1"/>
</dbReference>
<name>A0AAV1S495_9ROSI</name>
<keyword evidence="1" id="KW-0611">Plant defense</keyword>
<evidence type="ECO:0000256" key="2">
    <source>
        <dbReference type="ARBA" id="ARBA00023027"/>
    </source>
</evidence>
<protein>
    <recommendedName>
        <fullName evidence="3">TIR domain-containing protein</fullName>
    </recommendedName>
</protein>
<dbReference type="InterPro" id="IPR000157">
    <property type="entry name" value="TIR_dom"/>
</dbReference>